<feature type="region of interest" description="Disordered" evidence="1">
    <location>
        <begin position="17"/>
        <end position="42"/>
    </location>
</feature>
<dbReference type="EMBL" id="JADFTS010000003">
    <property type="protein sequence ID" value="KAF9617424.1"/>
    <property type="molecule type" value="Genomic_DNA"/>
</dbReference>
<evidence type="ECO:0000256" key="1">
    <source>
        <dbReference type="SAM" id="MobiDB-lite"/>
    </source>
</evidence>
<keyword evidence="3" id="KW-1185">Reference proteome</keyword>
<accession>A0A835M891</accession>
<protein>
    <recommendedName>
        <fullName evidence="4">Retrotransposon gag protein</fullName>
    </recommendedName>
</protein>
<gene>
    <name evidence="2" type="ORF">IFM89_036385</name>
</gene>
<dbReference type="Proteomes" id="UP000631114">
    <property type="component" value="Unassembled WGS sequence"/>
</dbReference>
<reference evidence="2 3" key="1">
    <citation type="submission" date="2020-10" db="EMBL/GenBank/DDBJ databases">
        <title>The Coptis chinensis genome and diversification of protoberbering-type alkaloids.</title>
        <authorList>
            <person name="Wang B."/>
            <person name="Shu S."/>
            <person name="Song C."/>
            <person name="Liu Y."/>
        </authorList>
    </citation>
    <scope>NUCLEOTIDE SEQUENCE [LARGE SCALE GENOMIC DNA]</scope>
    <source>
        <strain evidence="2">HL-2020</strain>
        <tissue evidence="2">Leaf</tissue>
    </source>
</reference>
<proteinExistence type="predicted"/>
<sequence length="147" mass="16563">MEDRFDQILKLLNNGAEKNKQQQIGEGENSGGAVITNTGASSNQFQIQDPSTMEAQGNFLRAPKVDFPRFDGENPRAWAHKCSKFFQIHPIEENQKASLASLYLEGKADAWFLDYQEGKECIQWEELVEDICGRFELVGQDNCGGLF</sequence>
<organism evidence="2 3">
    <name type="scientific">Coptis chinensis</name>
    <dbReference type="NCBI Taxonomy" id="261450"/>
    <lineage>
        <taxon>Eukaryota</taxon>
        <taxon>Viridiplantae</taxon>
        <taxon>Streptophyta</taxon>
        <taxon>Embryophyta</taxon>
        <taxon>Tracheophyta</taxon>
        <taxon>Spermatophyta</taxon>
        <taxon>Magnoliopsida</taxon>
        <taxon>Ranunculales</taxon>
        <taxon>Ranunculaceae</taxon>
        <taxon>Coptidoideae</taxon>
        <taxon>Coptis</taxon>
    </lineage>
</organism>
<comment type="caution">
    <text evidence="2">The sequence shown here is derived from an EMBL/GenBank/DDBJ whole genome shotgun (WGS) entry which is preliminary data.</text>
</comment>
<dbReference type="OrthoDB" id="695692at2759"/>
<evidence type="ECO:0008006" key="4">
    <source>
        <dbReference type="Google" id="ProtNLM"/>
    </source>
</evidence>
<evidence type="ECO:0000313" key="3">
    <source>
        <dbReference type="Proteomes" id="UP000631114"/>
    </source>
</evidence>
<evidence type="ECO:0000313" key="2">
    <source>
        <dbReference type="EMBL" id="KAF9617424.1"/>
    </source>
</evidence>
<dbReference type="AlphaFoldDB" id="A0A835M891"/>
<name>A0A835M891_9MAGN</name>